<organism evidence="2">
    <name type="scientific">Siphoviridae sp. ctX926</name>
    <dbReference type="NCBI Taxonomy" id="2826366"/>
    <lineage>
        <taxon>Viruses</taxon>
        <taxon>Duplodnaviria</taxon>
        <taxon>Heunggongvirae</taxon>
        <taxon>Uroviricota</taxon>
        <taxon>Caudoviricetes</taxon>
    </lineage>
</organism>
<reference evidence="2" key="1">
    <citation type="journal article" date="2021" name="Proc. Natl. Acad. Sci. U.S.A.">
        <title>A Catalog of Tens of Thousands of Viruses from Human Metagenomes Reveals Hidden Associations with Chronic Diseases.</title>
        <authorList>
            <person name="Tisza M.J."/>
            <person name="Buck C.B."/>
        </authorList>
    </citation>
    <scope>NUCLEOTIDE SEQUENCE</scope>
    <source>
        <strain evidence="2">CtX926</strain>
    </source>
</reference>
<proteinExistence type="predicted"/>
<accession>A0A8S5M1Q5</accession>
<evidence type="ECO:0000256" key="1">
    <source>
        <dbReference type="SAM" id="MobiDB-lite"/>
    </source>
</evidence>
<protein>
    <submittedName>
        <fullName evidence="2">Uncharacterized protein</fullName>
    </submittedName>
</protein>
<feature type="region of interest" description="Disordered" evidence="1">
    <location>
        <begin position="1"/>
        <end position="32"/>
    </location>
</feature>
<dbReference type="EMBL" id="BK014793">
    <property type="protein sequence ID" value="DAD75983.1"/>
    <property type="molecule type" value="Genomic_DNA"/>
</dbReference>
<evidence type="ECO:0000313" key="2">
    <source>
        <dbReference type="EMBL" id="DAD75983.1"/>
    </source>
</evidence>
<name>A0A8S5M1Q5_9CAUD</name>
<sequence length="32" mass="3443">MGEFKEGYELDAGVEPTAEDIAEAEKAVKGEE</sequence>
<feature type="compositionally biased region" description="Basic and acidic residues" evidence="1">
    <location>
        <begin position="23"/>
        <end position="32"/>
    </location>
</feature>